<dbReference type="Pfam" id="PF01336">
    <property type="entry name" value="tRNA_anti-codon"/>
    <property type="match status" value="1"/>
</dbReference>
<dbReference type="NCBIfam" id="NF005298">
    <property type="entry name" value="PRK06826.1"/>
    <property type="match status" value="1"/>
</dbReference>
<evidence type="ECO:0000259" key="10">
    <source>
        <dbReference type="SMART" id="SM00481"/>
    </source>
</evidence>
<feature type="domain" description="Polymerase/histidinol phosphatase N-terminal" evidence="10">
    <location>
        <begin position="8"/>
        <end position="75"/>
    </location>
</feature>
<dbReference type="InterPro" id="IPR004013">
    <property type="entry name" value="PHP_dom"/>
</dbReference>
<keyword evidence="4" id="KW-0808">Transferase</keyword>
<evidence type="ECO:0000256" key="8">
    <source>
        <dbReference type="ARBA" id="ARBA00049244"/>
    </source>
</evidence>
<dbReference type="PANTHER" id="PTHR32294:SF0">
    <property type="entry name" value="DNA POLYMERASE III SUBUNIT ALPHA"/>
    <property type="match status" value="1"/>
</dbReference>
<dbReference type="InterPro" id="IPR003141">
    <property type="entry name" value="Pol/His_phosphatase_N"/>
</dbReference>
<dbReference type="InterPro" id="IPR011708">
    <property type="entry name" value="DNA_pol3_alpha_NTPase_dom"/>
</dbReference>
<gene>
    <name evidence="11" type="ORF">UFOPK3376_02851</name>
</gene>
<evidence type="ECO:0000256" key="9">
    <source>
        <dbReference type="SAM" id="MobiDB-lite"/>
    </source>
</evidence>
<feature type="region of interest" description="Disordered" evidence="9">
    <location>
        <begin position="75"/>
        <end position="95"/>
    </location>
</feature>
<dbReference type="InterPro" id="IPR041931">
    <property type="entry name" value="DNA_pol3_alpha_thumb_dom"/>
</dbReference>
<dbReference type="SMART" id="SM00481">
    <property type="entry name" value="POLIIIAc"/>
    <property type="match status" value="1"/>
</dbReference>
<dbReference type="InterPro" id="IPR004805">
    <property type="entry name" value="DnaE2/DnaE/PolC"/>
</dbReference>
<dbReference type="GO" id="GO:0008408">
    <property type="term" value="F:3'-5' exonuclease activity"/>
    <property type="evidence" value="ECO:0007669"/>
    <property type="project" value="InterPro"/>
</dbReference>
<dbReference type="InterPro" id="IPR004365">
    <property type="entry name" value="NA-bd_OB_tRNA"/>
</dbReference>
<dbReference type="InterPro" id="IPR029460">
    <property type="entry name" value="DNAPol_HHH"/>
</dbReference>
<dbReference type="GO" id="GO:0006260">
    <property type="term" value="P:DNA replication"/>
    <property type="evidence" value="ECO:0007669"/>
    <property type="project" value="UniProtKB-KW"/>
</dbReference>
<sequence length="1195" mass="132907">MHMADSFTHLHVHTEFSMLDGAARLDELVAKAAADGQPALGMTDHGNMYGVLDFYKECQDHGVKPVIGTEAYMAYESRSERPPRRGRVDDSGGEAEGGKKQYYHLTLLAETNEGYRNLIQLSSLAFLEGYYYKPRMDWELLEKYGRGLIATTGCLGGHVLQSLLNGDDKGALAKAGRLQDIFGKNNLFVELQDHGLPAQLETNPKLIEIARKIGAPLIATNDSHYTHREDHESHDALLCVQTGAMLSDPKRFKFEGEEHYLKTADEMRYLFRQYPEACDNTLWVAERADVTIEFGKPQLPNFPIPEGFANDTEYLNHIAWEGAQMRWGNSSPGGQLPTAVVERMSYELKVIADMGFSSYFLIVWDLIKYAKDKGIRVGPGRGSAAGCAVAYCLRITELDPIKYDLLFERFLNPSRVSMPDIDMDFDSRYRDEMIRYATETYGRDHVAQIITFGTIKARNAVRDAARVLGYPYGMGDKVAKAMPPLVMGRDTPLKYCFEAHPKYTDGFKAASELRAMYETDPDIKRVIDVAKGLEGLKRSDGIHAAAVVITKDPLTTYLPVQRKPDPGGDPTKAPVVTQYEMHGVEALGLLKMDFLGLRNLDVITDAVAMVRARKDPLFDIDEVTLDDQATFDLLSRGDTIGVFQLESPPMRALLKSLAPNSFEDVSAVLALYRPGPMSVNMHYDYADRKNGRKPVEYFHADAEEVLADTFGLMIYQESVMRVAQRFAGYSLAEADNLRKACGKKDRAIMAKERANFESGCDRAGYGTALGKQLFDIIEKFADYAFNKSHTFGYGLVTYQTGYLKAHYPVEYFSSLLTSVKGNLDKAAVYLSDARTMGIKVLTPDINRSVTDFAALSPHEVPPGVELQVGSPGGIAFGMSAVRNVGEGLVEHLVAERSKNGPYESFYDFVERVPETVLNKRTIESLIKAGAFDGLGHPRRGLLMVFEQIIDGAVVRRRERDQGVMSLFGEIGSDEPNGFDERVSIPDTEFDKADRLKFEKEMLGLYISDHPLLGVEAALRRKVDCSIAEAAERDDGSQLTLGGVITGLSRKFTKKGDQMAVFTLEDLDSSMEITVFPRMLSEQGHKLVDDAIVTVKGRLDRKDETRVGFMAQDISVLQGLDTGNSSPLRLRLPADMLNETKIHQLKRILRDHPGDSQVFVQLGAGKTLRLADDFCVDLDRAVGELRVAFGHDAVML</sequence>
<evidence type="ECO:0000256" key="2">
    <source>
        <dbReference type="ARBA" id="ARBA00012417"/>
    </source>
</evidence>
<feature type="compositionally biased region" description="Basic and acidic residues" evidence="9">
    <location>
        <begin position="77"/>
        <end position="90"/>
    </location>
</feature>
<dbReference type="GO" id="GO:0005737">
    <property type="term" value="C:cytoplasm"/>
    <property type="evidence" value="ECO:0007669"/>
    <property type="project" value="UniProtKB-SubCell"/>
</dbReference>
<dbReference type="EMBL" id="CAFBLP010000110">
    <property type="protein sequence ID" value="CAB4891243.1"/>
    <property type="molecule type" value="Genomic_DNA"/>
</dbReference>
<protein>
    <recommendedName>
        <fullName evidence="3">DNA polymerase III subunit alpha</fullName>
        <ecNumber evidence="2">2.7.7.7</ecNumber>
    </recommendedName>
</protein>
<evidence type="ECO:0000256" key="4">
    <source>
        <dbReference type="ARBA" id="ARBA00022679"/>
    </source>
</evidence>
<dbReference type="InterPro" id="IPR016195">
    <property type="entry name" value="Pol/histidinol_Pase-like"/>
</dbReference>
<dbReference type="AlphaFoldDB" id="A0A6J7FHZ8"/>
<dbReference type="SUPFAM" id="SSF89550">
    <property type="entry name" value="PHP domain-like"/>
    <property type="match status" value="1"/>
</dbReference>
<accession>A0A6J7FHZ8</accession>
<dbReference type="PANTHER" id="PTHR32294">
    <property type="entry name" value="DNA POLYMERASE III SUBUNIT ALPHA"/>
    <property type="match status" value="1"/>
</dbReference>
<dbReference type="CDD" id="cd04485">
    <property type="entry name" value="DnaE_OBF"/>
    <property type="match status" value="1"/>
</dbReference>
<evidence type="ECO:0000313" key="11">
    <source>
        <dbReference type="EMBL" id="CAB4891243.1"/>
    </source>
</evidence>
<organism evidence="11">
    <name type="scientific">freshwater metagenome</name>
    <dbReference type="NCBI Taxonomy" id="449393"/>
    <lineage>
        <taxon>unclassified sequences</taxon>
        <taxon>metagenomes</taxon>
        <taxon>ecological metagenomes</taxon>
    </lineage>
</organism>
<dbReference type="InterPro" id="IPR040982">
    <property type="entry name" value="DNA_pol3_finger"/>
</dbReference>
<keyword evidence="5" id="KW-0548">Nucleotidyltransferase</keyword>
<proteinExistence type="predicted"/>
<evidence type="ECO:0000256" key="7">
    <source>
        <dbReference type="ARBA" id="ARBA00022932"/>
    </source>
</evidence>
<dbReference type="Gene3D" id="1.10.150.870">
    <property type="match status" value="1"/>
</dbReference>
<dbReference type="Pfam" id="PF02811">
    <property type="entry name" value="PHP"/>
    <property type="match status" value="1"/>
</dbReference>
<dbReference type="NCBIfam" id="NF004226">
    <property type="entry name" value="PRK05673.1"/>
    <property type="match status" value="1"/>
</dbReference>
<name>A0A6J7FHZ8_9ZZZZ</name>
<evidence type="ECO:0000256" key="1">
    <source>
        <dbReference type="ARBA" id="ARBA00004496"/>
    </source>
</evidence>
<dbReference type="Pfam" id="PF17657">
    <property type="entry name" value="DNA_pol3_finger"/>
    <property type="match status" value="1"/>
</dbReference>
<reference evidence="11" key="1">
    <citation type="submission" date="2020-05" db="EMBL/GenBank/DDBJ databases">
        <authorList>
            <person name="Chiriac C."/>
            <person name="Salcher M."/>
            <person name="Ghai R."/>
            <person name="Kavagutti S V."/>
        </authorList>
    </citation>
    <scope>NUCLEOTIDE SEQUENCE</scope>
</reference>
<comment type="subcellular location">
    <subcellularLocation>
        <location evidence="1">Cytoplasm</location>
    </subcellularLocation>
</comment>
<keyword evidence="7" id="KW-0239">DNA-directed DNA polymerase</keyword>
<comment type="catalytic activity">
    <reaction evidence="8">
        <text>DNA(n) + a 2'-deoxyribonucleoside 5'-triphosphate = DNA(n+1) + diphosphate</text>
        <dbReference type="Rhea" id="RHEA:22508"/>
        <dbReference type="Rhea" id="RHEA-COMP:17339"/>
        <dbReference type="Rhea" id="RHEA-COMP:17340"/>
        <dbReference type="ChEBI" id="CHEBI:33019"/>
        <dbReference type="ChEBI" id="CHEBI:61560"/>
        <dbReference type="ChEBI" id="CHEBI:173112"/>
        <dbReference type="EC" id="2.7.7.7"/>
    </reaction>
</comment>
<dbReference type="NCBIfam" id="TIGR00594">
    <property type="entry name" value="polc"/>
    <property type="match status" value="1"/>
</dbReference>
<dbReference type="Pfam" id="PF07733">
    <property type="entry name" value="DNA_pol3_alpha"/>
    <property type="match status" value="1"/>
</dbReference>
<dbReference type="Gene3D" id="1.10.10.1600">
    <property type="entry name" value="Bacterial DNA polymerase III alpha subunit, thumb domain"/>
    <property type="match status" value="1"/>
</dbReference>
<evidence type="ECO:0000256" key="6">
    <source>
        <dbReference type="ARBA" id="ARBA00022705"/>
    </source>
</evidence>
<dbReference type="Pfam" id="PF14579">
    <property type="entry name" value="HHH_6"/>
    <property type="match status" value="1"/>
</dbReference>
<dbReference type="CDD" id="cd12113">
    <property type="entry name" value="PHP_PolIIIA_DnaE3"/>
    <property type="match status" value="1"/>
</dbReference>
<evidence type="ECO:0000256" key="3">
    <source>
        <dbReference type="ARBA" id="ARBA00019114"/>
    </source>
</evidence>
<dbReference type="Gene3D" id="3.20.20.140">
    <property type="entry name" value="Metal-dependent hydrolases"/>
    <property type="match status" value="1"/>
</dbReference>
<evidence type="ECO:0000256" key="5">
    <source>
        <dbReference type="ARBA" id="ARBA00022695"/>
    </source>
</evidence>
<dbReference type="EC" id="2.7.7.7" evidence="2"/>
<dbReference type="GO" id="GO:0003676">
    <property type="term" value="F:nucleic acid binding"/>
    <property type="evidence" value="ECO:0007669"/>
    <property type="project" value="InterPro"/>
</dbReference>
<dbReference type="GO" id="GO:0003887">
    <property type="term" value="F:DNA-directed DNA polymerase activity"/>
    <property type="evidence" value="ECO:0007669"/>
    <property type="project" value="UniProtKB-KW"/>
</dbReference>
<keyword evidence="6" id="KW-0235">DNA replication</keyword>